<evidence type="ECO:0000313" key="3">
    <source>
        <dbReference type="EMBL" id="KAA0032772.1"/>
    </source>
</evidence>
<sequence>MRRTIRVSDLDRLQADIIIILCKLERIFPPAFFSVMVHVAIHLLHEIKVTGPVSYSWMYSIERSLRTLKQYVRNKARPEGTIVEAYVMNESSTFCSRYLSVIETRFIRNERNDDIIVEDEVIGEFEIFKQKVRPLEVDDVENEDLNVLEIVVSHQVDEHIKNDTLCKTDVDPTFVERPIVRHVNDDFINDLDAIFFEFADDLDKLAGGSSSMGDNLSSSSQPSATSTPRRHAESRLLELECYFAENEQIPIMISPGTKKPIFLHIVRFTQRFFVLDFNGQAMNRRAGGSCEVVSTNTRLRRNIRVLGCGGCACNQPLSKDEICEMVLDRRLGYSKGLGWGPKQKAHKTMSASSSTTSCSQSTVEFQLQVKLDQAMQWIEKQT</sequence>
<evidence type="ECO:0000313" key="5">
    <source>
        <dbReference type="Proteomes" id="UP000321393"/>
    </source>
</evidence>
<organism evidence="3 5">
    <name type="scientific">Cucumis melo var. makuwa</name>
    <name type="common">Oriental melon</name>
    <dbReference type="NCBI Taxonomy" id="1194695"/>
    <lineage>
        <taxon>Eukaryota</taxon>
        <taxon>Viridiplantae</taxon>
        <taxon>Streptophyta</taxon>
        <taxon>Embryophyta</taxon>
        <taxon>Tracheophyta</taxon>
        <taxon>Spermatophyta</taxon>
        <taxon>Magnoliopsida</taxon>
        <taxon>eudicotyledons</taxon>
        <taxon>Gunneridae</taxon>
        <taxon>Pentapetalae</taxon>
        <taxon>rosids</taxon>
        <taxon>fabids</taxon>
        <taxon>Cucurbitales</taxon>
        <taxon>Cucurbitaceae</taxon>
        <taxon>Benincaseae</taxon>
        <taxon>Cucumis</taxon>
    </lineage>
</organism>
<evidence type="ECO:0000256" key="1">
    <source>
        <dbReference type="SAM" id="MobiDB-lite"/>
    </source>
</evidence>
<dbReference type="EMBL" id="SSTE01021217">
    <property type="protein sequence ID" value="KAA0032772.1"/>
    <property type="molecule type" value="Genomic_DNA"/>
</dbReference>
<dbReference type="PANTHER" id="PTHR48258:SF6">
    <property type="entry name" value="LEUCINE-RICH REPEAT DOMAIN, L DOMAIN-CONTAINING PROTEIN"/>
    <property type="match status" value="1"/>
</dbReference>
<dbReference type="Proteomes" id="UP000321393">
    <property type="component" value="Unassembled WGS sequence"/>
</dbReference>
<evidence type="ECO:0000313" key="6">
    <source>
        <dbReference type="Proteomes" id="UP000321947"/>
    </source>
</evidence>
<gene>
    <name evidence="4" type="ORF">E5676_scaffold428G00170</name>
    <name evidence="3" type="ORF">E6C27_scaffold708G00170</name>
</gene>
<dbReference type="Pfam" id="PF13960">
    <property type="entry name" value="DUF4218"/>
    <property type="match status" value="1"/>
</dbReference>
<dbReference type="Proteomes" id="UP000321947">
    <property type="component" value="Unassembled WGS sequence"/>
</dbReference>
<dbReference type="EMBL" id="SSTD01004246">
    <property type="protein sequence ID" value="TYK23940.1"/>
    <property type="molecule type" value="Genomic_DNA"/>
</dbReference>
<evidence type="ECO:0000259" key="2">
    <source>
        <dbReference type="Pfam" id="PF13960"/>
    </source>
</evidence>
<reference evidence="5 6" key="1">
    <citation type="submission" date="2019-08" db="EMBL/GenBank/DDBJ databases">
        <title>Draft genome sequences of two oriental melons (Cucumis melo L. var makuwa).</title>
        <authorList>
            <person name="Kwon S.-Y."/>
        </authorList>
    </citation>
    <scope>NUCLEOTIDE SEQUENCE [LARGE SCALE GENOMIC DNA]</scope>
    <source>
        <strain evidence="6">cv. Chang Bougi</strain>
        <strain evidence="5">cv. SW 3</strain>
        <tissue evidence="3">Leaf</tissue>
    </source>
</reference>
<protein>
    <recommendedName>
        <fullName evidence="2">DUF4218 domain-containing protein</fullName>
    </recommendedName>
</protein>
<feature type="compositionally biased region" description="Low complexity" evidence="1">
    <location>
        <begin position="209"/>
        <end position="227"/>
    </location>
</feature>
<dbReference type="AlphaFoldDB" id="A0A5A7SNU5"/>
<comment type="caution">
    <text evidence="3">The sequence shown here is derived from an EMBL/GenBank/DDBJ whole genome shotgun (WGS) entry which is preliminary data.</text>
</comment>
<dbReference type="InterPro" id="IPR025452">
    <property type="entry name" value="DUF4218"/>
</dbReference>
<accession>A0A5A7SNU5</accession>
<feature type="region of interest" description="Disordered" evidence="1">
    <location>
        <begin position="209"/>
        <end position="230"/>
    </location>
</feature>
<dbReference type="PANTHER" id="PTHR48258">
    <property type="entry name" value="DUF4218 DOMAIN-CONTAINING PROTEIN-RELATED"/>
    <property type="match status" value="1"/>
</dbReference>
<feature type="domain" description="DUF4218" evidence="2">
    <location>
        <begin position="3"/>
        <end position="112"/>
    </location>
</feature>
<name>A0A5A7SNU5_CUCMM</name>
<evidence type="ECO:0000313" key="4">
    <source>
        <dbReference type="EMBL" id="TYK23940.1"/>
    </source>
</evidence>
<proteinExistence type="predicted"/>